<dbReference type="KEGG" id="cta:CTA_0088"/>
<keyword evidence="2" id="KW-1185">Reference proteome</keyword>
<dbReference type="HOGENOM" id="CLU_150353_0_0_0"/>
<name>A0A0H2X1D0_CHLTA</name>
<accession>A0A0H2X1D0</accession>
<gene>
    <name evidence="1" type="ordered locus">CTA_0088</name>
</gene>
<dbReference type="EMBL" id="CP000051">
    <property type="protein sequence ID" value="AAX50334.1"/>
    <property type="molecule type" value="Genomic_DNA"/>
</dbReference>
<reference evidence="1 2" key="1">
    <citation type="journal article" date="2005" name="Infect. Immun.">
        <title>Comparative genomic analysis of Chlamydia trachomatis oculotropic and genitotropic strains.</title>
        <authorList>
            <person name="Carlson J.H."/>
            <person name="Porcella S.F."/>
            <person name="McClarty G."/>
            <person name="Caldwell H.D."/>
        </authorList>
    </citation>
    <scope>NUCLEOTIDE SEQUENCE [LARGE SCALE GENOMIC DNA]</scope>
    <source>
        <strain evidence="2">ATCC VR-571B / DSM 19440 / HAR-13</strain>
    </source>
</reference>
<dbReference type="RefSeq" id="WP_009871431.1">
    <property type="nucleotide sequence ID" value="NC_007429.1"/>
</dbReference>
<dbReference type="Proteomes" id="UP000002532">
    <property type="component" value="Chromosome"/>
</dbReference>
<evidence type="ECO:0000313" key="2">
    <source>
        <dbReference type="Proteomes" id="UP000002532"/>
    </source>
</evidence>
<sequence length="160" mass="18303">MRIIPFDPYGSMAFQAIAKDPQERKNGSISEKISEEIARNEALRMALLAIADQEDKEKKQKHRFKILTKKQTRILLGQLRHFRLDFQKLQAGVVIEWSWDDKSERSKSLGSRITRKSKKTICISAAAAQAIAHAAEAWVIARNEGILEMTLSLFQHKDNE</sequence>
<dbReference type="AlphaFoldDB" id="A0A0H2X1D0"/>
<evidence type="ECO:0000313" key="1">
    <source>
        <dbReference type="EMBL" id="AAX50334.1"/>
    </source>
</evidence>
<protein>
    <submittedName>
        <fullName evidence="1">Uncharacterized protein</fullName>
    </submittedName>
</protein>
<proteinExistence type="predicted"/>
<organism evidence="1 2">
    <name type="scientific">Chlamydia trachomatis serovar A (strain ATCC VR-571B / DSM 19440 / HAR-13)</name>
    <dbReference type="NCBI Taxonomy" id="315277"/>
    <lineage>
        <taxon>Bacteria</taxon>
        <taxon>Pseudomonadati</taxon>
        <taxon>Chlamydiota</taxon>
        <taxon>Chlamydiia</taxon>
        <taxon>Chlamydiales</taxon>
        <taxon>Chlamydiaceae</taxon>
        <taxon>Chlamydia/Chlamydophila group</taxon>
        <taxon>Chlamydia</taxon>
    </lineage>
</organism>